<dbReference type="SUPFAM" id="SSF55729">
    <property type="entry name" value="Acyl-CoA N-acyltransferases (Nat)"/>
    <property type="match status" value="1"/>
</dbReference>
<dbReference type="InterPro" id="IPR000182">
    <property type="entry name" value="GNAT_dom"/>
</dbReference>
<keyword evidence="5" id="KW-1185">Reference proteome</keyword>
<organism evidence="4 5">
    <name type="scientific">Nannocystis pusilla</name>
    <dbReference type="NCBI Taxonomy" id="889268"/>
    <lineage>
        <taxon>Bacteria</taxon>
        <taxon>Pseudomonadati</taxon>
        <taxon>Myxococcota</taxon>
        <taxon>Polyangia</taxon>
        <taxon>Nannocystales</taxon>
        <taxon>Nannocystaceae</taxon>
        <taxon>Nannocystis</taxon>
    </lineage>
</organism>
<sequence length="163" mass="17295">MSASEFQVRPASCDDAAAIAEAHVDAIRSLGSSAYAHEVVADWASPRTGERYVQAMRQGEQFFVAVDADAQVVGFAAHRVEAGDHRVAVYVRGRASRRGVGSSLFAAAEAVARARGASEIRVDASLVAVPFYAARGFVSEGPAMHTLRSGRAMACVKMRKPLT</sequence>
<evidence type="ECO:0000313" key="4">
    <source>
        <dbReference type="EMBL" id="MCY1006975.1"/>
    </source>
</evidence>
<keyword evidence="1 4" id="KW-0808">Transferase</keyword>
<dbReference type="GO" id="GO:0016747">
    <property type="term" value="F:acyltransferase activity, transferring groups other than amino-acyl groups"/>
    <property type="evidence" value="ECO:0007669"/>
    <property type="project" value="InterPro"/>
</dbReference>
<dbReference type="Proteomes" id="UP001150924">
    <property type="component" value="Unassembled WGS sequence"/>
</dbReference>
<dbReference type="EMBL" id="JAPNKE010000002">
    <property type="protein sequence ID" value="MCY1006975.1"/>
    <property type="molecule type" value="Genomic_DNA"/>
</dbReference>
<dbReference type="Pfam" id="PF13673">
    <property type="entry name" value="Acetyltransf_10"/>
    <property type="match status" value="1"/>
</dbReference>
<dbReference type="Gene3D" id="3.40.630.30">
    <property type="match status" value="1"/>
</dbReference>
<evidence type="ECO:0000259" key="3">
    <source>
        <dbReference type="PROSITE" id="PS51186"/>
    </source>
</evidence>
<reference evidence="4" key="1">
    <citation type="submission" date="2022-11" db="EMBL/GenBank/DDBJ databases">
        <title>Minimal conservation of predation-associated metabolite biosynthetic gene clusters underscores biosynthetic potential of Myxococcota including descriptions for ten novel species: Archangium lansinium sp. nov., Myxococcus landrumus sp. nov., Nannocystis bai.</title>
        <authorList>
            <person name="Ahearne A."/>
            <person name="Stevens C."/>
            <person name="Phillips K."/>
        </authorList>
    </citation>
    <scope>NUCLEOTIDE SEQUENCE</scope>
    <source>
        <strain evidence="4">Na p29</strain>
    </source>
</reference>
<keyword evidence="2 4" id="KW-0012">Acyltransferase</keyword>
<protein>
    <submittedName>
        <fullName evidence="4">GNAT family N-acetyltransferase</fullName>
        <ecNumber evidence="4">2.3.1.-</ecNumber>
    </submittedName>
</protein>
<evidence type="ECO:0000256" key="2">
    <source>
        <dbReference type="ARBA" id="ARBA00023315"/>
    </source>
</evidence>
<name>A0A9X3EPR5_9BACT</name>
<feature type="domain" description="N-acetyltransferase" evidence="3">
    <location>
        <begin position="6"/>
        <end position="163"/>
    </location>
</feature>
<dbReference type="PROSITE" id="PS51186">
    <property type="entry name" value="GNAT"/>
    <property type="match status" value="1"/>
</dbReference>
<dbReference type="RefSeq" id="WP_267769447.1">
    <property type="nucleotide sequence ID" value="NZ_JAPNKE010000002.1"/>
</dbReference>
<evidence type="ECO:0000256" key="1">
    <source>
        <dbReference type="ARBA" id="ARBA00022679"/>
    </source>
</evidence>
<comment type="caution">
    <text evidence="4">The sequence shown here is derived from an EMBL/GenBank/DDBJ whole genome shotgun (WGS) entry which is preliminary data.</text>
</comment>
<dbReference type="PANTHER" id="PTHR43877:SF1">
    <property type="entry name" value="ACETYLTRANSFERASE"/>
    <property type="match status" value="1"/>
</dbReference>
<dbReference type="PANTHER" id="PTHR43877">
    <property type="entry name" value="AMINOALKYLPHOSPHONATE N-ACETYLTRANSFERASE-RELATED-RELATED"/>
    <property type="match status" value="1"/>
</dbReference>
<accession>A0A9X3EPR5</accession>
<gene>
    <name evidence="4" type="ORF">OV079_15700</name>
</gene>
<evidence type="ECO:0000313" key="5">
    <source>
        <dbReference type="Proteomes" id="UP001150924"/>
    </source>
</evidence>
<dbReference type="InterPro" id="IPR016181">
    <property type="entry name" value="Acyl_CoA_acyltransferase"/>
</dbReference>
<dbReference type="InterPro" id="IPR050832">
    <property type="entry name" value="Bact_Acetyltransf"/>
</dbReference>
<proteinExistence type="predicted"/>
<dbReference type="AlphaFoldDB" id="A0A9X3EPR5"/>
<dbReference type="EC" id="2.3.1.-" evidence="4"/>